<accession>W6RXR0</accession>
<feature type="transmembrane region" description="Helical" evidence="1">
    <location>
        <begin position="207"/>
        <end position="228"/>
    </location>
</feature>
<dbReference type="STRING" id="1216932.CM240_2299"/>
<dbReference type="HOGENOM" id="CLU_038140_0_0_9"/>
<dbReference type="Proteomes" id="UP000019426">
    <property type="component" value="Chromosome M2/40_rep1"/>
</dbReference>
<dbReference type="eggNOG" id="COG3872">
    <property type="taxonomic scope" value="Bacteria"/>
</dbReference>
<dbReference type="AlphaFoldDB" id="W6RXR0"/>
<dbReference type="RefSeq" id="WP_044039252.1">
    <property type="nucleotide sequence ID" value="NZ_HG917868.1"/>
</dbReference>
<keyword evidence="3" id="KW-1185">Reference proteome</keyword>
<dbReference type="OrthoDB" id="9784805at2"/>
<feature type="transmembrane region" description="Helical" evidence="1">
    <location>
        <begin position="234"/>
        <end position="252"/>
    </location>
</feature>
<dbReference type="InterPro" id="IPR010787">
    <property type="entry name" value="DUF1385"/>
</dbReference>
<keyword evidence="1" id="KW-0472">Membrane</keyword>
<reference evidence="2 3" key="1">
    <citation type="submission" date="2013-11" db="EMBL/GenBank/DDBJ databases">
        <title>Complete genome sequence of Clostridum sp. M2/40.</title>
        <authorList>
            <person name="Wibberg D."/>
            <person name="Puehler A."/>
            <person name="Schlueter A."/>
        </authorList>
    </citation>
    <scope>NUCLEOTIDE SEQUENCE [LARGE SCALE GENOMIC DNA]</scope>
    <source>
        <strain evidence="3">M2/40</strain>
    </source>
</reference>
<sequence length="332" mass="37454">MGKKNVGGQAVIEGVYMRGESGCGTAVRLESGKIKASFDNKMPLNKRKGLWSKPFIRGVVGLIDSMVEGISKLNYSASFFEEVEAESKFEKWLEDKFGDKLNSIISVVTIIFSVFISLGLFMFIPTALANIFKKIGIESTIMLNLIEGLIRIGIFFSYIVLISKLDDIKRLFQYHGAEHKTIFAYEKGLELTPANAKKQSRFHPRCGTNFMFLVMVVSILLFSFTGWGNAFERLFWRIVLLPVVAGTTYEIIRWLGKSDSKLSNILAYPGLRFQRLTTREPDEKMLEVAIIALKLAEGIITVSDVENMYKENHDEEVFPIEMKEAVGGKNEN</sequence>
<feature type="transmembrane region" description="Helical" evidence="1">
    <location>
        <begin position="104"/>
        <end position="129"/>
    </location>
</feature>
<dbReference type="Pfam" id="PF07136">
    <property type="entry name" value="DUF1385"/>
    <property type="match status" value="1"/>
</dbReference>
<dbReference type="EMBL" id="HG917868">
    <property type="protein sequence ID" value="CDM69436.1"/>
    <property type="molecule type" value="Genomic_DNA"/>
</dbReference>
<keyword evidence="1" id="KW-0812">Transmembrane</keyword>
<evidence type="ECO:0000313" key="2">
    <source>
        <dbReference type="EMBL" id="CDM69436.1"/>
    </source>
</evidence>
<dbReference type="PATRIC" id="fig|1216932.3.peg.2277"/>
<evidence type="ECO:0000256" key="1">
    <source>
        <dbReference type="SAM" id="Phobius"/>
    </source>
</evidence>
<keyword evidence="1" id="KW-1133">Transmembrane helix</keyword>
<proteinExistence type="predicted"/>
<feature type="transmembrane region" description="Helical" evidence="1">
    <location>
        <begin position="141"/>
        <end position="161"/>
    </location>
</feature>
<name>W6RXR0_9CLOT</name>
<gene>
    <name evidence="2" type="ORF">CM240_2299</name>
</gene>
<protein>
    <submittedName>
        <fullName evidence="2">Putative membrane protein</fullName>
    </submittedName>
</protein>
<organism evidence="2 3">
    <name type="scientific">Clostridium bornimense</name>
    <dbReference type="NCBI Taxonomy" id="1216932"/>
    <lineage>
        <taxon>Bacteria</taxon>
        <taxon>Bacillati</taxon>
        <taxon>Bacillota</taxon>
        <taxon>Clostridia</taxon>
        <taxon>Eubacteriales</taxon>
        <taxon>Clostridiaceae</taxon>
        <taxon>Clostridium</taxon>
    </lineage>
</organism>
<dbReference type="PANTHER" id="PTHR42867:SF1">
    <property type="entry name" value="MEMBRANE PROTEIN-RELATED"/>
    <property type="match status" value="1"/>
</dbReference>
<dbReference type="PANTHER" id="PTHR42867">
    <property type="entry name" value="MEMBRANE PROTEIN-RELATED"/>
    <property type="match status" value="1"/>
</dbReference>
<evidence type="ECO:0000313" key="3">
    <source>
        <dbReference type="Proteomes" id="UP000019426"/>
    </source>
</evidence>
<dbReference type="KEGG" id="clt:CM240_2299"/>